<accession>A0A6V8Q4H9</accession>
<dbReference type="AlphaFoldDB" id="A0A6V8Q4H9"/>
<name>A0A6V8Q4H9_9ACTN</name>
<sequence length="46" mass="4894">VKGDNAVPGVSGCSVWQIAKDHIDGFVGNIAHRVQAIVFCDRVDKA</sequence>
<evidence type="ECO:0000313" key="1">
    <source>
        <dbReference type="EMBL" id="GFP38276.1"/>
    </source>
</evidence>
<dbReference type="Proteomes" id="UP000561271">
    <property type="component" value="Unassembled WGS sequence"/>
</dbReference>
<evidence type="ECO:0000313" key="2">
    <source>
        <dbReference type="Proteomes" id="UP000561271"/>
    </source>
</evidence>
<dbReference type="EMBL" id="BLSC01000464">
    <property type="protein sequence ID" value="GFP38276.1"/>
    <property type="molecule type" value="Genomic_DNA"/>
</dbReference>
<organism evidence="1 2">
    <name type="scientific">Candidatus Hakubella thermalkaliphila</name>
    <dbReference type="NCBI Taxonomy" id="2754717"/>
    <lineage>
        <taxon>Bacteria</taxon>
        <taxon>Bacillati</taxon>
        <taxon>Actinomycetota</taxon>
        <taxon>Actinomycetota incertae sedis</taxon>
        <taxon>Candidatus Hakubellales</taxon>
        <taxon>Candidatus Hakubellaceae</taxon>
        <taxon>Candidatus Hakubella</taxon>
    </lineage>
</organism>
<reference evidence="1 2" key="1">
    <citation type="journal article" date="2020" name="Front. Microbiol.">
        <title>Single-cell genomics of novel Actinobacteria with the Wood-Ljungdahl pathway discovered in a serpentinizing system.</title>
        <authorList>
            <person name="Merino N."/>
            <person name="Kawai M."/>
            <person name="Boyd E.S."/>
            <person name="Colman D.R."/>
            <person name="McGlynn S.E."/>
            <person name="Nealson K.H."/>
            <person name="Kurokawa K."/>
            <person name="Hongoh Y."/>
        </authorList>
    </citation>
    <scope>NUCLEOTIDE SEQUENCE [LARGE SCALE GENOMIC DNA]</scope>
    <source>
        <strain evidence="1 2">S44</strain>
    </source>
</reference>
<comment type="caution">
    <text evidence="1">The sequence shown here is derived from an EMBL/GenBank/DDBJ whole genome shotgun (WGS) entry which is preliminary data.</text>
</comment>
<gene>
    <name evidence="1" type="ORF">HKBW3S44_01956</name>
</gene>
<proteinExistence type="predicted"/>
<protein>
    <submittedName>
        <fullName evidence="1">Uncharacterized protein</fullName>
    </submittedName>
</protein>
<feature type="non-terminal residue" evidence="1">
    <location>
        <position position="1"/>
    </location>
</feature>